<dbReference type="RefSeq" id="WP_243802999.1">
    <property type="nucleotide sequence ID" value="NZ_JALHAT010000064.1"/>
</dbReference>
<evidence type="ECO:0008006" key="3">
    <source>
        <dbReference type="Google" id="ProtNLM"/>
    </source>
</evidence>
<name>A0ABT0AI26_9SPHN</name>
<sequence length="288" mass="32364">MLYVEEADLAFIHVPKNAGQSIRRALGGCGRLSYAAMAKDLGVDEPTAEGLMEEPVTGRPGIDTEVQPEHVPLPFLKLAFPCSFEQLQAAKSFIMVRPPRDRFLSALLQRIREYGGAAALRVDDPIVAQEARRICNWLEGRGPFYDMPYIHFSRQVDYAEIDGERIVSALFPLERTDALAAWVRRETGLELDVAHDHARREPKAWASSLQPAVRFIGRNLLPQTLKKAIYPLWMNSAAFANAASRYDTVRLDPDVERFIADYYAPDAALYAEAQRFAQDIMQPVRMAG</sequence>
<evidence type="ECO:0000313" key="1">
    <source>
        <dbReference type="EMBL" id="MCJ1962805.1"/>
    </source>
</evidence>
<keyword evidence="2" id="KW-1185">Reference proteome</keyword>
<evidence type="ECO:0000313" key="2">
    <source>
        <dbReference type="Proteomes" id="UP001162802"/>
    </source>
</evidence>
<protein>
    <recommendedName>
        <fullName evidence="3">Sulfotransferase family protein</fullName>
    </recommendedName>
</protein>
<gene>
    <name evidence="1" type="ORF">MTR65_19145</name>
</gene>
<organism evidence="1 2">
    <name type="scientific">Novosphingobium mangrovi</name>
    <name type="common">ex Hu et al. 2023</name>
    <dbReference type="NCBI Taxonomy" id="2930094"/>
    <lineage>
        <taxon>Bacteria</taxon>
        <taxon>Pseudomonadati</taxon>
        <taxon>Pseudomonadota</taxon>
        <taxon>Alphaproteobacteria</taxon>
        <taxon>Sphingomonadales</taxon>
        <taxon>Sphingomonadaceae</taxon>
        <taxon>Novosphingobium</taxon>
    </lineage>
</organism>
<accession>A0ABT0AI26</accession>
<comment type="caution">
    <text evidence="1">The sequence shown here is derived from an EMBL/GenBank/DDBJ whole genome shotgun (WGS) entry which is preliminary data.</text>
</comment>
<dbReference type="EMBL" id="JALHAT010000064">
    <property type="protein sequence ID" value="MCJ1962805.1"/>
    <property type="molecule type" value="Genomic_DNA"/>
</dbReference>
<dbReference type="Proteomes" id="UP001162802">
    <property type="component" value="Unassembled WGS sequence"/>
</dbReference>
<reference evidence="1" key="1">
    <citation type="submission" date="2022-03" db="EMBL/GenBank/DDBJ databases">
        <title>Identification of a novel bacterium isolated from mangrove sediments.</title>
        <authorList>
            <person name="Pan X."/>
        </authorList>
    </citation>
    <scope>NUCLEOTIDE SEQUENCE</scope>
    <source>
        <strain evidence="1">B2637</strain>
    </source>
</reference>
<proteinExistence type="predicted"/>